<feature type="binding site" description="covalent" evidence="8">
    <location>
        <position position="58"/>
    </location>
    <ligand>
        <name>heme c</name>
        <dbReference type="ChEBI" id="CHEBI:61717"/>
    </ligand>
</feature>
<dbReference type="RefSeq" id="WP_054284451.1">
    <property type="nucleotide sequence ID" value="NZ_CYHA01000001.1"/>
</dbReference>
<dbReference type="STRING" id="375574.GCA_001418035_00347"/>
<evidence type="ECO:0000256" key="4">
    <source>
        <dbReference type="ARBA" id="ARBA00022723"/>
    </source>
</evidence>
<gene>
    <name evidence="12" type="ORF">Ga0061063_0548</name>
</gene>
<accession>A0A0K6GSH7</accession>
<dbReference type="Pfam" id="PF02167">
    <property type="entry name" value="Cytochrom_C1"/>
    <property type="match status" value="1"/>
</dbReference>
<dbReference type="AlphaFoldDB" id="A0A0K6GSH7"/>
<feature type="transmembrane region" description="Helical" evidence="9">
    <location>
        <begin position="225"/>
        <end position="244"/>
    </location>
</feature>
<dbReference type="PANTHER" id="PTHR10266">
    <property type="entry name" value="CYTOCHROME C1"/>
    <property type="match status" value="1"/>
</dbReference>
<dbReference type="GO" id="GO:0046872">
    <property type="term" value="F:metal ion binding"/>
    <property type="evidence" value="ECO:0007669"/>
    <property type="project" value="UniProtKB-KW"/>
</dbReference>
<evidence type="ECO:0000259" key="11">
    <source>
        <dbReference type="PROSITE" id="PS51007"/>
    </source>
</evidence>
<feature type="signal peptide" evidence="10">
    <location>
        <begin position="1"/>
        <end position="23"/>
    </location>
</feature>
<dbReference type="Gene3D" id="1.10.760.10">
    <property type="entry name" value="Cytochrome c-like domain"/>
    <property type="match status" value="1"/>
</dbReference>
<dbReference type="SUPFAM" id="SSF46626">
    <property type="entry name" value="Cytochrome c"/>
    <property type="match status" value="1"/>
</dbReference>
<dbReference type="PANTHER" id="PTHR10266:SF3">
    <property type="entry name" value="CYTOCHROME C1, HEME PROTEIN, MITOCHONDRIAL"/>
    <property type="match status" value="1"/>
</dbReference>
<keyword evidence="6 8" id="KW-0408">Iron</keyword>
<evidence type="ECO:0000313" key="12">
    <source>
        <dbReference type="EMBL" id="CUA81704.1"/>
    </source>
</evidence>
<dbReference type="InterPro" id="IPR009056">
    <property type="entry name" value="Cyt_c-like_dom"/>
</dbReference>
<reference evidence="13" key="1">
    <citation type="submission" date="2015-08" db="EMBL/GenBank/DDBJ databases">
        <authorList>
            <person name="Varghese N."/>
        </authorList>
    </citation>
    <scope>NUCLEOTIDE SEQUENCE [LARGE SCALE GENOMIC DNA]</scope>
    <source>
        <strain evidence="13">DSM 17901</strain>
    </source>
</reference>
<evidence type="ECO:0000256" key="2">
    <source>
        <dbReference type="ARBA" id="ARBA00022617"/>
    </source>
</evidence>
<evidence type="ECO:0000256" key="10">
    <source>
        <dbReference type="SAM" id="SignalP"/>
    </source>
</evidence>
<evidence type="ECO:0000313" key="13">
    <source>
        <dbReference type="Proteomes" id="UP000243535"/>
    </source>
</evidence>
<dbReference type="PROSITE" id="PS51007">
    <property type="entry name" value="CYTC"/>
    <property type="match status" value="1"/>
</dbReference>
<keyword evidence="5 9" id="KW-1133">Transmembrane helix</keyword>
<dbReference type="InterPro" id="IPR002326">
    <property type="entry name" value="Cyt_c1"/>
</dbReference>
<comment type="cofactor">
    <cofactor evidence="8">
        <name>heme c</name>
        <dbReference type="ChEBI" id="CHEBI:61717"/>
    </cofactor>
    <text evidence="8">Binds 1 heme c group covalently per subunit.</text>
</comment>
<keyword evidence="4 8" id="KW-0479">Metal-binding</keyword>
<dbReference type="GO" id="GO:0020037">
    <property type="term" value="F:heme binding"/>
    <property type="evidence" value="ECO:0007669"/>
    <property type="project" value="InterPro"/>
</dbReference>
<dbReference type="GO" id="GO:0016020">
    <property type="term" value="C:membrane"/>
    <property type="evidence" value="ECO:0007669"/>
    <property type="project" value="UniProtKB-SubCell"/>
</dbReference>
<keyword evidence="10" id="KW-0732">Signal</keyword>
<proteinExistence type="predicted"/>
<protein>
    <submittedName>
        <fullName evidence="12">Cytochrome c1</fullName>
    </submittedName>
</protein>
<feature type="binding site" description="covalent" evidence="8">
    <location>
        <position position="57"/>
    </location>
    <ligand>
        <name>heme c</name>
        <dbReference type="ChEBI" id="CHEBI:61717"/>
    </ligand>
</feature>
<keyword evidence="7 9" id="KW-0472">Membrane</keyword>
<evidence type="ECO:0000256" key="5">
    <source>
        <dbReference type="ARBA" id="ARBA00022989"/>
    </source>
</evidence>
<organism evidence="12 13">
    <name type="scientific">Gulbenkiania indica</name>
    <dbReference type="NCBI Taxonomy" id="375574"/>
    <lineage>
        <taxon>Bacteria</taxon>
        <taxon>Pseudomonadati</taxon>
        <taxon>Pseudomonadota</taxon>
        <taxon>Betaproteobacteria</taxon>
        <taxon>Neisseriales</taxon>
        <taxon>Chromobacteriaceae</taxon>
        <taxon>Gulbenkiania</taxon>
    </lineage>
</organism>
<feature type="chain" id="PRO_5005503615" evidence="10">
    <location>
        <begin position="24"/>
        <end position="253"/>
    </location>
</feature>
<evidence type="ECO:0000256" key="9">
    <source>
        <dbReference type="SAM" id="Phobius"/>
    </source>
</evidence>
<evidence type="ECO:0000256" key="8">
    <source>
        <dbReference type="PIRSR" id="PIRSR602326-1"/>
    </source>
</evidence>
<keyword evidence="3 9" id="KW-0812">Transmembrane</keyword>
<dbReference type="Proteomes" id="UP000243535">
    <property type="component" value="Unassembled WGS sequence"/>
</dbReference>
<dbReference type="GO" id="GO:0009055">
    <property type="term" value="F:electron transfer activity"/>
    <property type="evidence" value="ECO:0007669"/>
    <property type="project" value="InterPro"/>
</dbReference>
<sequence>MKKTLRQLIAAAALFLPLVGAHASEGEIKLEKAPIDIQDTESLQRGAQLFVNYCLSCHSANAMRFNRLMDIGLSEQQIKDFILPPGAKVGDPMRISMQTPDAKVWLGNTPPDLSVIARSRGADYLYAYMRSFYRDDTRPTGWNNLVFDKVAMPHVFWEWQGEQVLKVHKGANGHEEKSLELVKAGSMTKLENGKAITLDYDRRMADLVNYMVYMAEPAQVRRHQIGYLVLMFLGLVLLPLSYFLKKEYWKDVH</sequence>
<feature type="binding site" description="covalent" evidence="8">
    <location>
        <position position="54"/>
    </location>
    <ligand>
        <name>heme c</name>
        <dbReference type="ChEBI" id="CHEBI:61717"/>
    </ligand>
</feature>
<evidence type="ECO:0000256" key="1">
    <source>
        <dbReference type="ARBA" id="ARBA00004370"/>
    </source>
</evidence>
<keyword evidence="13" id="KW-1185">Reference proteome</keyword>
<keyword evidence="2 8" id="KW-0349">Heme</keyword>
<evidence type="ECO:0000256" key="6">
    <source>
        <dbReference type="ARBA" id="ARBA00023004"/>
    </source>
</evidence>
<comment type="subcellular location">
    <subcellularLocation>
        <location evidence="1">Membrane</location>
    </subcellularLocation>
</comment>
<dbReference type="OrthoDB" id="9798864at2"/>
<dbReference type="InterPro" id="IPR036909">
    <property type="entry name" value="Cyt_c-like_dom_sf"/>
</dbReference>
<dbReference type="EMBL" id="CYHA01000001">
    <property type="protein sequence ID" value="CUA81704.1"/>
    <property type="molecule type" value="Genomic_DNA"/>
</dbReference>
<feature type="domain" description="Cytochrome c" evidence="11">
    <location>
        <begin position="41"/>
        <end position="133"/>
    </location>
</feature>
<name>A0A0K6GSH7_9NEIS</name>
<evidence type="ECO:0000256" key="3">
    <source>
        <dbReference type="ARBA" id="ARBA00022692"/>
    </source>
</evidence>
<evidence type="ECO:0000256" key="7">
    <source>
        <dbReference type="ARBA" id="ARBA00023136"/>
    </source>
</evidence>